<keyword evidence="12" id="KW-0573">Peptidoglycan synthesis</keyword>
<dbReference type="InterPro" id="IPR036635">
    <property type="entry name" value="MurB_C_sf"/>
</dbReference>
<keyword evidence="7" id="KW-0132">Cell division</keyword>
<evidence type="ECO:0000256" key="1">
    <source>
        <dbReference type="ARBA" id="ARBA00001974"/>
    </source>
</evidence>
<name>A0AAV7EJM4_ARIFI</name>
<dbReference type="Gene3D" id="3.30.43.10">
    <property type="entry name" value="Uridine Diphospho-n-acetylenolpyruvylglucosamine Reductase, domain 2"/>
    <property type="match status" value="1"/>
</dbReference>
<dbReference type="SUPFAM" id="SSF56176">
    <property type="entry name" value="FAD-binding/transporter-associated domain-like"/>
    <property type="match status" value="1"/>
</dbReference>
<dbReference type="GO" id="GO:0008762">
    <property type="term" value="F:UDP-N-acetylmuramate dehydrogenase activity"/>
    <property type="evidence" value="ECO:0007669"/>
    <property type="project" value="UniProtKB-EC"/>
</dbReference>
<keyword evidence="11" id="KW-0133">Cell shape</keyword>
<evidence type="ECO:0000256" key="6">
    <source>
        <dbReference type="ARBA" id="ARBA00022490"/>
    </source>
</evidence>
<keyword evidence="15" id="KW-0961">Cell wall biogenesis/degradation</keyword>
<keyword evidence="8" id="KW-0285">Flavoprotein</keyword>
<dbReference type="HAMAP" id="MF_00037">
    <property type="entry name" value="MurB"/>
    <property type="match status" value="1"/>
</dbReference>
<dbReference type="GO" id="GO:0008360">
    <property type="term" value="P:regulation of cell shape"/>
    <property type="evidence" value="ECO:0007669"/>
    <property type="project" value="UniProtKB-KW"/>
</dbReference>
<evidence type="ECO:0000256" key="15">
    <source>
        <dbReference type="ARBA" id="ARBA00023316"/>
    </source>
</evidence>
<dbReference type="Gene3D" id="3.90.78.10">
    <property type="entry name" value="UDP-N-acetylenolpyruvoylglucosamine reductase, C-terminal domain"/>
    <property type="match status" value="1"/>
</dbReference>
<gene>
    <name evidence="18" type="ORF">H6P81_008884</name>
</gene>
<dbReference type="NCBIfam" id="TIGR00179">
    <property type="entry name" value="murB"/>
    <property type="match status" value="1"/>
</dbReference>
<evidence type="ECO:0000256" key="9">
    <source>
        <dbReference type="ARBA" id="ARBA00022827"/>
    </source>
</evidence>
<evidence type="ECO:0000313" key="19">
    <source>
        <dbReference type="Proteomes" id="UP000825729"/>
    </source>
</evidence>
<reference evidence="18 19" key="1">
    <citation type="submission" date="2021-07" db="EMBL/GenBank/DDBJ databases">
        <title>The Aristolochia fimbriata genome: insights into angiosperm evolution, floral development and chemical biosynthesis.</title>
        <authorList>
            <person name="Jiao Y."/>
        </authorList>
    </citation>
    <scope>NUCLEOTIDE SEQUENCE [LARGE SCALE GENOMIC DNA]</scope>
    <source>
        <strain evidence="18">IBCAS-2021</strain>
        <tissue evidence="18">Leaf</tissue>
    </source>
</reference>
<evidence type="ECO:0000256" key="8">
    <source>
        <dbReference type="ARBA" id="ARBA00022630"/>
    </source>
</evidence>
<keyword evidence="6" id="KW-0963">Cytoplasm</keyword>
<keyword evidence="9" id="KW-0274">FAD</keyword>
<dbReference type="GO" id="GO:0051301">
    <property type="term" value="P:cell division"/>
    <property type="evidence" value="ECO:0007669"/>
    <property type="project" value="UniProtKB-KW"/>
</dbReference>
<dbReference type="NCBIfam" id="NF010480">
    <property type="entry name" value="PRK13905.1"/>
    <property type="match status" value="1"/>
</dbReference>
<comment type="subcellular location">
    <subcellularLocation>
        <location evidence="3">Cytoplasm</location>
    </subcellularLocation>
</comment>
<dbReference type="InterPro" id="IPR011601">
    <property type="entry name" value="MurB_C"/>
</dbReference>
<evidence type="ECO:0000256" key="2">
    <source>
        <dbReference type="ARBA" id="ARBA00003921"/>
    </source>
</evidence>
<dbReference type="PANTHER" id="PTHR21071">
    <property type="entry name" value="UDP-N-ACETYLENOLPYRUVOYLGLUCOSAMINE REDUCTASE"/>
    <property type="match status" value="1"/>
</dbReference>
<dbReference type="InterPro" id="IPR016169">
    <property type="entry name" value="FAD-bd_PCMH_sub2"/>
</dbReference>
<dbReference type="InterPro" id="IPR006094">
    <property type="entry name" value="Oxid_FAD_bind_N"/>
</dbReference>
<dbReference type="Pfam" id="PF02873">
    <property type="entry name" value="MurB_C"/>
    <property type="match status" value="1"/>
</dbReference>
<dbReference type="EC" id="1.3.1.98" evidence="5"/>
<protein>
    <recommendedName>
        <fullName evidence="5">UDP-N-acetylmuramate dehydrogenase</fullName>
        <ecNumber evidence="5">1.3.1.98</ecNumber>
    </recommendedName>
</protein>
<dbReference type="InterPro" id="IPR016166">
    <property type="entry name" value="FAD-bd_PCMH"/>
</dbReference>
<dbReference type="SUPFAM" id="SSF56194">
    <property type="entry name" value="Uridine diphospho-N-Acetylenolpyruvylglucosamine reductase, MurB, C-terminal domain"/>
    <property type="match status" value="1"/>
</dbReference>
<evidence type="ECO:0000256" key="3">
    <source>
        <dbReference type="ARBA" id="ARBA00004496"/>
    </source>
</evidence>
<evidence type="ECO:0000256" key="12">
    <source>
        <dbReference type="ARBA" id="ARBA00022984"/>
    </source>
</evidence>
<evidence type="ECO:0000256" key="13">
    <source>
        <dbReference type="ARBA" id="ARBA00023002"/>
    </source>
</evidence>
<dbReference type="GO" id="GO:0005829">
    <property type="term" value="C:cytosol"/>
    <property type="evidence" value="ECO:0007669"/>
    <property type="project" value="TreeGrafter"/>
</dbReference>
<dbReference type="Pfam" id="PF01565">
    <property type="entry name" value="FAD_binding_4"/>
    <property type="match status" value="1"/>
</dbReference>
<dbReference type="GO" id="GO:0071949">
    <property type="term" value="F:FAD binding"/>
    <property type="evidence" value="ECO:0007669"/>
    <property type="project" value="InterPro"/>
</dbReference>
<evidence type="ECO:0000313" key="18">
    <source>
        <dbReference type="EMBL" id="KAG9448919.1"/>
    </source>
</evidence>
<evidence type="ECO:0000256" key="7">
    <source>
        <dbReference type="ARBA" id="ARBA00022618"/>
    </source>
</evidence>
<dbReference type="Gene3D" id="3.30.465.10">
    <property type="match status" value="1"/>
</dbReference>
<comment type="cofactor">
    <cofactor evidence="1">
        <name>FAD</name>
        <dbReference type="ChEBI" id="CHEBI:57692"/>
    </cofactor>
</comment>
<evidence type="ECO:0000256" key="5">
    <source>
        <dbReference type="ARBA" id="ARBA00012518"/>
    </source>
</evidence>
<comment type="pathway">
    <text evidence="4">Cell wall biogenesis; peptidoglycan biosynthesis.</text>
</comment>
<dbReference type="PROSITE" id="PS51387">
    <property type="entry name" value="FAD_PCMH"/>
    <property type="match status" value="1"/>
</dbReference>
<comment type="catalytic activity">
    <reaction evidence="16">
        <text>UDP-N-acetyl-alpha-D-muramate + NADP(+) = UDP-N-acetyl-3-O-(1-carboxyvinyl)-alpha-D-glucosamine + NADPH + H(+)</text>
        <dbReference type="Rhea" id="RHEA:12248"/>
        <dbReference type="ChEBI" id="CHEBI:15378"/>
        <dbReference type="ChEBI" id="CHEBI:57783"/>
        <dbReference type="ChEBI" id="CHEBI:58349"/>
        <dbReference type="ChEBI" id="CHEBI:68483"/>
        <dbReference type="ChEBI" id="CHEBI:70757"/>
        <dbReference type="EC" id="1.3.1.98"/>
    </reaction>
</comment>
<dbReference type="InterPro" id="IPR003170">
    <property type="entry name" value="MurB"/>
</dbReference>
<keyword evidence="10" id="KW-0521">NADP</keyword>
<feature type="domain" description="FAD-binding PCMH-type" evidence="17">
    <location>
        <begin position="97"/>
        <end position="264"/>
    </location>
</feature>
<evidence type="ECO:0000256" key="14">
    <source>
        <dbReference type="ARBA" id="ARBA00023306"/>
    </source>
</evidence>
<dbReference type="Proteomes" id="UP000825729">
    <property type="component" value="Unassembled WGS sequence"/>
</dbReference>
<comment type="caution">
    <text evidence="18">The sequence shown here is derived from an EMBL/GenBank/DDBJ whole genome shotgun (WGS) entry which is preliminary data.</text>
</comment>
<dbReference type="InterPro" id="IPR016167">
    <property type="entry name" value="FAD-bd_PCMH_sub1"/>
</dbReference>
<accession>A0AAV7EJM4</accession>
<proteinExistence type="inferred from homology"/>
<dbReference type="PANTHER" id="PTHR21071:SF4">
    <property type="entry name" value="UDP-N-ACETYLENOLPYRUVOYLGLUCOSAMINE REDUCTASE"/>
    <property type="match status" value="1"/>
</dbReference>
<evidence type="ECO:0000256" key="16">
    <source>
        <dbReference type="ARBA" id="ARBA00048914"/>
    </source>
</evidence>
<dbReference type="EMBL" id="JAINDJ010000004">
    <property type="protein sequence ID" value="KAG9448919.1"/>
    <property type="molecule type" value="Genomic_DNA"/>
</dbReference>
<comment type="function">
    <text evidence="2">Cell wall formation.</text>
</comment>
<keyword evidence="13" id="KW-0560">Oxidoreductase</keyword>
<evidence type="ECO:0000256" key="10">
    <source>
        <dbReference type="ARBA" id="ARBA00022857"/>
    </source>
</evidence>
<evidence type="ECO:0000256" key="11">
    <source>
        <dbReference type="ARBA" id="ARBA00022960"/>
    </source>
</evidence>
<evidence type="ECO:0000256" key="4">
    <source>
        <dbReference type="ARBA" id="ARBA00004752"/>
    </source>
</evidence>
<sequence>MLQAGSSSSGSSSPVFLQSSEATSSDSYRKHISVAFPSHGSANQLRLFADIPNCVKRDDVCPSKLLLEREQRLGGGDEETVSFIRGKRLLRELSTWGIGGPCNYFVEVFDEIQLISAIRFCATNSIEFLIIGKGSNCLFDDSGFDGCIILNRITTFENIEDGVYRVGGGYPINKLGVQCSNAGFGGLEFAGGVPGTVGGAAFMNAGADGQETADSIESVEIITTDGIKRVLQRKELAFGYRTSSFQEMKDLAAIVSVTFRLNRSATAKTKLQRHLERRRKSQPIYQRSAGSVFRNPEGLGVSAGELIEKTGLKGFVLGGAKISELHANFFINFNRSSSKNMIDLINLVGEKVDQQFGIRLRKEIRIVPYNAS</sequence>
<organism evidence="18 19">
    <name type="scientific">Aristolochia fimbriata</name>
    <name type="common">White veined hardy Dutchman's pipe vine</name>
    <dbReference type="NCBI Taxonomy" id="158543"/>
    <lineage>
        <taxon>Eukaryota</taxon>
        <taxon>Viridiplantae</taxon>
        <taxon>Streptophyta</taxon>
        <taxon>Embryophyta</taxon>
        <taxon>Tracheophyta</taxon>
        <taxon>Spermatophyta</taxon>
        <taxon>Magnoliopsida</taxon>
        <taxon>Magnoliidae</taxon>
        <taxon>Piperales</taxon>
        <taxon>Aristolochiaceae</taxon>
        <taxon>Aristolochia</taxon>
    </lineage>
</organism>
<dbReference type="AlphaFoldDB" id="A0AAV7EJM4"/>
<evidence type="ECO:0000259" key="17">
    <source>
        <dbReference type="PROSITE" id="PS51387"/>
    </source>
</evidence>
<keyword evidence="14" id="KW-0131">Cell cycle</keyword>
<keyword evidence="19" id="KW-1185">Reference proteome</keyword>
<dbReference type="InterPro" id="IPR036318">
    <property type="entry name" value="FAD-bd_PCMH-like_sf"/>
</dbReference>
<dbReference type="GO" id="GO:0071555">
    <property type="term" value="P:cell wall organization"/>
    <property type="evidence" value="ECO:0007669"/>
    <property type="project" value="UniProtKB-KW"/>
</dbReference>